<dbReference type="InterPro" id="IPR016155">
    <property type="entry name" value="Mopterin_synth/thiamin_S_b"/>
</dbReference>
<gene>
    <name evidence="3" type="ORF">OD750_017855</name>
</gene>
<dbReference type="AlphaFoldDB" id="A0A9X4BKM2"/>
<dbReference type="InterPro" id="IPR005346">
    <property type="entry name" value="RnfH"/>
</dbReference>
<reference evidence="3" key="1">
    <citation type="submission" date="2023-02" db="EMBL/GenBank/DDBJ databases">
        <title>Tahibacter soli sp. nov. isolated from soil.</title>
        <authorList>
            <person name="Baek J.H."/>
            <person name="Lee J.K."/>
            <person name="Choi D.G."/>
            <person name="Jeon C.O."/>
        </authorList>
    </citation>
    <scope>NUCLEOTIDE SEQUENCE</scope>
    <source>
        <strain evidence="3">BL</strain>
    </source>
</reference>
<dbReference type="HAMAP" id="MF_00460">
    <property type="entry name" value="UPF0125_RnfH"/>
    <property type="match status" value="1"/>
</dbReference>
<evidence type="ECO:0000313" key="4">
    <source>
        <dbReference type="Proteomes" id="UP001139971"/>
    </source>
</evidence>
<dbReference type="Pfam" id="PF03658">
    <property type="entry name" value="Ub-RnfH"/>
    <property type="match status" value="1"/>
</dbReference>
<dbReference type="Gene3D" id="3.10.20.280">
    <property type="entry name" value="RnfH-like"/>
    <property type="match status" value="1"/>
</dbReference>
<dbReference type="EMBL" id="JAOVZO020000018">
    <property type="protein sequence ID" value="MDC8014412.1"/>
    <property type="molecule type" value="Genomic_DNA"/>
</dbReference>
<evidence type="ECO:0000256" key="2">
    <source>
        <dbReference type="HAMAP-Rule" id="MF_00460"/>
    </source>
</evidence>
<evidence type="ECO:0000313" key="3">
    <source>
        <dbReference type="EMBL" id="MDC8014412.1"/>
    </source>
</evidence>
<dbReference type="InterPro" id="IPR037021">
    <property type="entry name" value="RnfH_sf"/>
</dbReference>
<accession>A0A9X4BKM2</accession>
<organism evidence="3 4">
    <name type="scientific">Tahibacter soli</name>
    <dbReference type="NCBI Taxonomy" id="2983605"/>
    <lineage>
        <taxon>Bacteria</taxon>
        <taxon>Pseudomonadati</taxon>
        <taxon>Pseudomonadota</taxon>
        <taxon>Gammaproteobacteria</taxon>
        <taxon>Lysobacterales</taxon>
        <taxon>Rhodanobacteraceae</taxon>
        <taxon>Tahibacter</taxon>
    </lineage>
</organism>
<dbReference type="RefSeq" id="WP_263545158.1">
    <property type="nucleotide sequence ID" value="NZ_JAOVZO020000018.1"/>
</dbReference>
<keyword evidence="4" id="KW-1185">Reference proteome</keyword>
<name>A0A9X4BKM2_9GAMM</name>
<comment type="caution">
    <text evidence="3">The sequence shown here is derived from an EMBL/GenBank/DDBJ whole genome shotgun (WGS) entry which is preliminary data.</text>
</comment>
<evidence type="ECO:0000256" key="1">
    <source>
        <dbReference type="ARBA" id="ARBA00010645"/>
    </source>
</evidence>
<dbReference type="PANTHER" id="PTHR37483:SF1">
    <property type="entry name" value="UPF0125 PROTEIN RATB"/>
    <property type="match status" value="1"/>
</dbReference>
<dbReference type="PANTHER" id="PTHR37483">
    <property type="entry name" value="UPF0125 PROTEIN RATB"/>
    <property type="match status" value="1"/>
</dbReference>
<protein>
    <recommendedName>
        <fullName evidence="2">UPF0125 protein OD750_017855</fullName>
    </recommendedName>
</protein>
<comment type="similarity">
    <text evidence="1 2">Belongs to the UPF0125 (RnfH) family.</text>
</comment>
<dbReference type="Proteomes" id="UP001139971">
    <property type="component" value="Unassembled WGS sequence"/>
</dbReference>
<proteinExistence type="inferred from homology"/>
<sequence>MADVAPERIRVEVAYVEPGRQFLRAVDVAAGATVAEAIAASGVGAAFPHLDVANGKVGIFSRPATHDRVLRDGDRVEIYRPLVVDPKAARRRRAEKP</sequence>
<dbReference type="SUPFAM" id="SSF54285">
    <property type="entry name" value="MoaD/ThiS"/>
    <property type="match status" value="1"/>
</dbReference>
<dbReference type="NCBIfam" id="NF002490">
    <property type="entry name" value="PRK01777.1"/>
    <property type="match status" value="1"/>
</dbReference>